<accession>A0A699Q404</accession>
<feature type="non-terminal residue" evidence="1">
    <location>
        <position position="1"/>
    </location>
</feature>
<gene>
    <name evidence="1" type="ORF">Tci_831766</name>
</gene>
<reference evidence="1" key="1">
    <citation type="journal article" date="2019" name="Sci. Rep.">
        <title>Draft genome of Tanacetum cinerariifolium, the natural source of mosquito coil.</title>
        <authorList>
            <person name="Yamashiro T."/>
            <person name="Shiraishi A."/>
            <person name="Satake H."/>
            <person name="Nakayama K."/>
        </authorList>
    </citation>
    <scope>NUCLEOTIDE SEQUENCE</scope>
</reference>
<evidence type="ECO:0000313" key="1">
    <source>
        <dbReference type="EMBL" id="GFC59796.1"/>
    </source>
</evidence>
<dbReference type="EMBL" id="BKCJ010982925">
    <property type="protein sequence ID" value="GFC59796.1"/>
    <property type="molecule type" value="Genomic_DNA"/>
</dbReference>
<name>A0A699Q404_TANCI</name>
<comment type="caution">
    <text evidence="1">The sequence shown here is derived from an EMBL/GenBank/DDBJ whole genome shotgun (WGS) entry which is preliminary data.</text>
</comment>
<protein>
    <submittedName>
        <fullName evidence="1">Uncharacterized protein</fullName>
    </submittedName>
</protein>
<sequence>EEEANIALIESWYDVQAKINADYQLAERLQAKEQQKLNDEEKTKLFIQLLEKRRKFFAAKRAEEKRNKPPTQAQQRKIICTYLKNMEGKKLTDLKNKSFDSI</sequence>
<organism evidence="1">
    <name type="scientific">Tanacetum cinerariifolium</name>
    <name type="common">Dalmatian daisy</name>
    <name type="synonym">Chrysanthemum cinerariifolium</name>
    <dbReference type="NCBI Taxonomy" id="118510"/>
    <lineage>
        <taxon>Eukaryota</taxon>
        <taxon>Viridiplantae</taxon>
        <taxon>Streptophyta</taxon>
        <taxon>Embryophyta</taxon>
        <taxon>Tracheophyta</taxon>
        <taxon>Spermatophyta</taxon>
        <taxon>Magnoliopsida</taxon>
        <taxon>eudicotyledons</taxon>
        <taxon>Gunneridae</taxon>
        <taxon>Pentapetalae</taxon>
        <taxon>asterids</taxon>
        <taxon>campanulids</taxon>
        <taxon>Asterales</taxon>
        <taxon>Asteraceae</taxon>
        <taxon>Asteroideae</taxon>
        <taxon>Anthemideae</taxon>
        <taxon>Anthemidinae</taxon>
        <taxon>Tanacetum</taxon>
    </lineage>
</organism>
<proteinExistence type="predicted"/>
<dbReference type="AlphaFoldDB" id="A0A699Q404"/>